<accession>A0A9P7ECN0</accession>
<dbReference type="OrthoDB" id="3267146at2759"/>
<name>A0A9P7ECN0_9AGAM</name>
<comment type="caution">
    <text evidence="1">The sequence shown here is derived from an EMBL/GenBank/DDBJ whole genome shotgun (WGS) entry which is preliminary data.</text>
</comment>
<dbReference type="EMBL" id="JABBWG010000012">
    <property type="protein sequence ID" value="KAG1818029.1"/>
    <property type="molecule type" value="Genomic_DNA"/>
</dbReference>
<reference evidence="1" key="1">
    <citation type="journal article" date="2020" name="New Phytol.">
        <title>Comparative genomics reveals dynamic genome evolution in host specialist ectomycorrhizal fungi.</title>
        <authorList>
            <person name="Lofgren L.A."/>
            <person name="Nguyen N.H."/>
            <person name="Vilgalys R."/>
            <person name="Ruytinx J."/>
            <person name="Liao H.L."/>
            <person name="Branco S."/>
            <person name="Kuo A."/>
            <person name="LaButti K."/>
            <person name="Lipzen A."/>
            <person name="Andreopoulos W."/>
            <person name="Pangilinan J."/>
            <person name="Riley R."/>
            <person name="Hundley H."/>
            <person name="Na H."/>
            <person name="Barry K."/>
            <person name="Grigoriev I.V."/>
            <person name="Stajich J.E."/>
            <person name="Kennedy P.G."/>
        </authorList>
    </citation>
    <scope>NUCLEOTIDE SEQUENCE</scope>
    <source>
        <strain evidence="1">MN1</strain>
    </source>
</reference>
<dbReference type="Proteomes" id="UP000807769">
    <property type="component" value="Unassembled WGS sequence"/>
</dbReference>
<sequence>MTVRLWDAVMTQPSQQCAVSDPSAFSDEYRTTTTIKSNTLNNHFICFSPNSIHALCNASELTEGASHGDHSSTPIFLNVDSGWVVGPEHRLLFWVPPASRDPFYNPATALVIPRGCPELDLSHMAHGQHWQKCREEPSSQR</sequence>
<proteinExistence type="predicted"/>
<organism evidence="1 2">
    <name type="scientific">Suillus subaureus</name>
    <dbReference type="NCBI Taxonomy" id="48587"/>
    <lineage>
        <taxon>Eukaryota</taxon>
        <taxon>Fungi</taxon>
        <taxon>Dikarya</taxon>
        <taxon>Basidiomycota</taxon>
        <taxon>Agaricomycotina</taxon>
        <taxon>Agaricomycetes</taxon>
        <taxon>Agaricomycetidae</taxon>
        <taxon>Boletales</taxon>
        <taxon>Suillineae</taxon>
        <taxon>Suillaceae</taxon>
        <taxon>Suillus</taxon>
    </lineage>
</organism>
<evidence type="ECO:0000313" key="2">
    <source>
        <dbReference type="Proteomes" id="UP000807769"/>
    </source>
</evidence>
<protein>
    <submittedName>
        <fullName evidence="1">Uncharacterized protein</fullName>
    </submittedName>
</protein>
<gene>
    <name evidence="1" type="ORF">BJ212DRAFT_1348401</name>
</gene>
<dbReference type="GeneID" id="64629429"/>
<dbReference type="AlphaFoldDB" id="A0A9P7ECN0"/>
<evidence type="ECO:0000313" key="1">
    <source>
        <dbReference type="EMBL" id="KAG1818029.1"/>
    </source>
</evidence>
<keyword evidence="2" id="KW-1185">Reference proteome</keyword>
<dbReference type="RefSeq" id="XP_041194089.1">
    <property type="nucleotide sequence ID" value="XM_041335412.1"/>
</dbReference>